<dbReference type="GO" id="GO:0008654">
    <property type="term" value="P:phospholipid biosynthetic process"/>
    <property type="evidence" value="ECO:0007669"/>
    <property type="project" value="UniProtKB-ARBA"/>
</dbReference>
<dbReference type="Pfam" id="PF00348">
    <property type="entry name" value="polyprenyl_synt"/>
    <property type="match status" value="1"/>
</dbReference>
<dbReference type="KEGG" id="hha:Hhal_1985"/>
<name>A1WYI7_HALHL</name>
<evidence type="ECO:0000256" key="4">
    <source>
        <dbReference type="ARBA" id="ARBA00022723"/>
    </source>
</evidence>
<comment type="similarity">
    <text evidence="2 7">Belongs to the FPP/GGPP synthase family.</text>
</comment>
<dbReference type="SUPFAM" id="SSF48576">
    <property type="entry name" value="Terpenoid synthases"/>
    <property type="match status" value="1"/>
</dbReference>
<evidence type="ECO:0000256" key="6">
    <source>
        <dbReference type="ARBA" id="ARBA00023229"/>
    </source>
</evidence>
<dbReference type="PROSITE" id="PS00723">
    <property type="entry name" value="POLYPRENYL_SYNTHASE_1"/>
    <property type="match status" value="1"/>
</dbReference>
<keyword evidence="3 7" id="KW-0808">Transferase</keyword>
<comment type="cofactor">
    <cofactor evidence="1">
        <name>Mg(2+)</name>
        <dbReference type="ChEBI" id="CHEBI:18420"/>
    </cofactor>
</comment>
<dbReference type="PANTHER" id="PTHR43281">
    <property type="entry name" value="FARNESYL DIPHOSPHATE SYNTHASE"/>
    <property type="match status" value="1"/>
</dbReference>
<dbReference type="GO" id="GO:0004337">
    <property type="term" value="F:(2E,6E)-farnesyl diphosphate synthase activity"/>
    <property type="evidence" value="ECO:0007669"/>
    <property type="project" value="UniProtKB-EC"/>
</dbReference>
<dbReference type="STRING" id="349124.Hhal_1985"/>
<organism evidence="8 9">
    <name type="scientific">Halorhodospira halophila (strain DSM 244 / SL1)</name>
    <name type="common">Ectothiorhodospira halophila (strain DSM 244 / SL1)</name>
    <dbReference type="NCBI Taxonomy" id="349124"/>
    <lineage>
        <taxon>Bacteria</taxon>
        <taxon>Pseudomonadati</taxon>
        <taxon>Pseudomonadota</taxon>
        <taxon>Gammaproteobacteria</taxon>
        <taxon>Chromatiales</taxon>
        <taxon>Ectothiorhodospiraceae</taxon>
        <taxon>Halorhodospira</taxon>
    </lineage>
</organism>
<reference evidence="8 9" key="2">
    <citation type="journal article" date="2013" name="Stand. Genomic Sci.">
        <title>Complete genome sequence of Halorhodospira halophila SL1.</title>
        <authorList>
            <person name="Challacombe J.F."/>
            <person name="Majid S."/>
            <person name="Deole R."/>
            <person name="Brettin T.S."/>
            <person name="Bruce D."/>
            <person name="Delano S.F."/>
            <person name="Detter J.C."/>
            <person name="Gleasner C.D."/>
            <person name="Han C.S."/>
            <person name="Misra M."/>
            <person name="Reitenga K.G."/>
            <person name="Mikhailova N."/>
            <person name="Woyke T."/>
            <person name="Pitluck S."/>
            <person name="Nolan M."/>
            <person name="Land M.L."/>
            <person name="Saunders E."/>
            <person name="Tapia R."/>
            <person name="Lapidus A."/>
            <person name="Ivanova N."/>
            <person name="Hoff W.D."/>
        </authorList>
    </citation>
    <scope>NUCLEOTIDE SEQUENCE [LARGE SCALE GENOMIC DNA]</scope>
    <source>
        <strain evidence="9">DSM 244 / SL1</strain>
    </source>
</reference>
<evidence type="ECO:0000256" key="7">
    <source>
        <dbReference type="RuleBase" id="RU004466"/>
    </source>
</evidence>
<dbReference type="PROSITE" id="PS00444">
    <property type="entry name" value="POLYPRENYL_SYNTHASE_2"/>
    <property type="match status" value="1"/>
</dbReference>
<evidence type="ECO:0000256" key="5">
    <source>
        <dbReference type="ARBA" id="ARBA00022842"/>
    </source>
</evidence>
<accession>A1WYI7</accession>
<dbReference type="PANTHER" id="PTHR43281:SF1">
    <property type="entry name" value="FARNESYL DIPHOSPHATE SYNTHASE"/>
    <property type="match status" value="1"/>
</dbReference>
<dbReference type="InterPro" id="IPR053378">
    <property type="entry name" value="Prenyl_diphosphate_synthase"/>
</dbReference>
<dbReference type="RefSeq" id="WP_011814771.1">
    <property type="nucleotide sequence ID" value="NC_008789.1"/>
</dbReference>
<evidence type="ECO:0000256" key="3">
    <source>
        <dbReference type="ARBA" id="ARBA00022679"/>
    </source>
</evidence>
<evidence type="ECO:0000256" key="1">
    <source>
        <dbReference type="ARBA" id="ARBA00001946"/>
    </source>
</evidence>
<dbReference type="CDD" id="cd00685">
    <property type="entry name" value="Trans_IPPS_HT"/>
    <property type="match status" value="1"/>
</dbReference>
<dbReference type="HOGENOM" id="CLU_014015_0_1_6"/>
<dbReference type="Proteomes" id="UP000000647">
    <property type="component" value="Chromosome"/>
</dbReference>
<dbReference type="InterPro" id="IPR008949">
    <property type="entry name" value="Isoprenoid_synthase_dom_sf"/>
</dbReference>
<evidence type="ECO:0000313" key="9">
    <source>
        <dbReference type="Proteomes" id="UP000000647"/>
    </source>
</evidence>
<dbReference type="SFLD" id="SFLDS00005">
    <property type="entry name" value="Isoprenoid_Synthase_Type_I"/>
    <property type="match status" value="1"/>
</dbReference>
<evidence type="ECO:0000256" key="2">
    <source>
        <dbReference type="ARBA" id="ARBA00006706"/>
    </source>
</evidence>
<dbReference type="GO" id="GO:0016114">
    <property type="term" value="P:terpenoid biosynthetic process"/>
    <property type="evidence" value="ECO:0007669"/>
    <property type="project" value="UniProtKB-ARBA"/>
</dbReference>
<dbReference type="FunFam" id="1.10.600.10:FF:000001">
    <property type="entry name" value="Geranylgeranyl diphosphate synthase"/>
    <property type="match status" value="1"/>
</dbReference>
<evidence type="ECO:0000313" key="8">
    <source>
        <dbReference type="EMBL" id="ABM62749.1"/>
    </source>
</evidence>
<protein>
    <submittedName>
        <fullName evidence="8">Farnesyl-diphosphate synthase</fullName>
        <ecNumber evidence="8">2.5.1.10</ecNumber>
    </submittedName>
</protein>
<dbReference type="EC" id="2.5.1.10" evidence="8"/>
<proteinExistence type="inferred from homology"/>
<keyword evidence="5" id="KW-0460">Magnesium</keyword>
<reference evidence="9" key="1">
    <citation type="submission" date="2006-12" db="EMBL/GenBank/DDBJ databases">
        <title>Complete sequence of Halorhodospira halophila SL1.</title>
        <authorList>
            <consortium name="US DOE Joint Genome Institute"/>
            <person name="Copeland A."/>
            <person name="Lucas S."/>
            <person name="Lapidus A."/>
            <person name="Barry K."/>
            <person name="Detter J.C."/>
            <person name="Glavina del Rio T."/>
            <person name="Hammon N."/>
            <person name="Israni S."/>
            <person name="Dalin E."/>
            <person name="Tice H."/>
            <person name="Pitluck S."/>
            <person name="Saunders E."/>
            <person name="Brettin T."/>
            <person name="Bruce D."/>
            <person name="Han C."/>
            <person name="Tapia R."/>
            <person name="Schmutz J."/>
            <person name="Larimer F."/>
            <person name="Land M."/>
            <person name="Hauser L."/>
            <person name="Kyrpides N."/>
            <person name="Mikhailova N."/>
            <person name="Hoff W."/>
            <person name="Richardson P."/>
        </authorList>
    </citation>
    <scope>NUCLEOTIDE SEQUENCE [LARGE SCALE GENOMIC DNA]</scope>
    <source>
        <strain evidence="9">DSM 244 / SL1</strain>
    </source>
</reference>
<dbReference type="GO" id="GO:0005737">
    <property type="term" value="C:cytoplasm"/>
    <property type="evidence" value="ECO:0007669"/>
    <property type="project" value="UniProtKB-ARBA"/>
</dbReference>
<dbReference type="eggNOG" id="COG0142">
    <property type="taxonomic scope" value="Bacteria"/>
</dbReference>
<dbReference type="AlphaFoldDB" id="A1WYI7"/>
<sequence>MSARFDPTILEALEAALPPLRERAERALEAALPAADAHPTGIHEAMRYAVLGGGKRMRPILVYATGQALDHTGRALDAPACAVEMIHAYSLVHDDLPAMDDDDLRRGQPTCHRAYDEPTAILVGDALQARAFELLADGEREGAPAPAARAGMVHALARAAGSGGMVGGQAIDLAAVGRQLDAAELEDMHIHKTGALIRASVQLGALASGPTCAATLNALDRYAKCVGLAFQIHDDVLDVEGDADALGKEQGADAARDKPTYPSILGLRQSRELAERLAGDAIDALADLGPGADVLRGLAAYCIQRQA</sequence>
<gene>
    <name evidence="8" type="ordered locus">Hhal_1985</name>
</gene>
<dbReference type="InterPro" id="IPR000092">
    <property type="entry name" value="Polyprenyl_synt"/>
</dbReference>
<dbReference type="Gene3D" id="1.10.600.10">
    <property type="entry name" value="Farnesyl Diphosphate Synthase"/>
    <property type="match status" value="1"/>
</dbReference>
<dbReference type="GO" id="GO:0046872">
    <property type="term" value="F:metal ion binding"/>
    <property type="evidence" value="ECO:0007669"/>
    <property type="project" value="UniProtKB-KW"/>
</dbReference>
<dbReference type="SFLD" id="SFLDG01017">
    <property type="entry name" value="Polyprenyl_Transferase_Like"/>
    <property type="match status" value="1"/>
</dbReference>
<dbReference type="EMBL" id="CP000544">
    <property type="protein sequence ID" value="ABM62749.1"/>
    <property type="molecule type" value="Genomic_DNA"/>
</dbReference>
<keyword evidence="6" id="KW-0414">Isoprene biosynthesis</keyword>
<dbReference type="OrthoDB" id="9805316at2"/>
<keyword evidence="9" id="KW-1185">Reference proteome</keyword>
<keyword evidence="4" id="KW-0479">Metal-binding</keyword>
<dbReference type="InterPro" id="IPR033749">
    <property type="entry name" value="Polyprenyl_synt_CS"/>
</dbReference>
<dbReference type="NCBIfam" id="NF045485">
    <property type="entry name" value="FPPsyn"/>
    <property type="match status" value="1"/>
</dbReference>